<dbReference type="EC" id="6.1.1.21" evidence="3"/>
<evidence type="ECO:0000256" key="12">
    <source>
        <dbReference type="ARBA" id="ARBA00030619"/>
    </source>
</evidence>
<protein>
    <recommendedName>
        <fullName evidence="15">Histidine--tRNA ligase, mitochondrial</fullName>
        <ecNumber evidence="3">6.1.1.21</ecNumber>
    </recommendedName>
    <alternativeName>
        <fullName evidence="12">Histidyl-tRNA synthetase</fullName>
    </alternativeName>
</protein>
<keyword evidence="8" id="KW-0648">Protein biosynthesis</keyword>
<evidence type="ECO:0000256" key="7">
    <source>
        <dbReference type="ARBA" id="ARBA00022840"/>
    </source>
</evidence>
<dbReference type="CDD" id="cd00773">
    <property type="entry name" value="HisRS-like_core"/>
    <property type="match status" value="1"/>
</dbReference>
<name>L0PCY5_PNEJI</name>
<keyword evidence="10" id="KW-0030">Aminoacyl-tRNA synthetase</keyword>
<dbReference type="Pfam" id="PF00063">
    <property type="entry name" value="Myosin_head"/>
    <property type="match status" value="1"/>
</dbReference>
<dbReference type="GO" id="GO:0016459">
    <property type="term" value="C:myosin complex"/>
    <property type="evidence" value="ECO:0007669"/>
    <property type="project" value="UniProtKB-KW"/>
</dbReference>
<dbReference type="Pfam" id="PF03129">
    <property type="entry name" value="HGTP_anticodon"/>
    <property type="match status" value="1"/>
</dbReference>
<dbReference type="Proteomes" id="UP000010422">
    <property type="component" value="Unassembled WGS sequence"/>
</dbReference>
<reference evidence="19 20" key="1">
    <citation type="journal article" date="2012" name="MBio">
        <title>De novo assembly of the Pneumocystis jirovecii genome from a single bronchoalveolar lavage fluid specimen from a patient.</title>
        <authorList>
            <person name="Cisse O.H."/>
            <person name="Pagni M."/>
            <person name="Hauser P.M."/>
        </authorList>
    </citation>
    <scope>NUCLEOTIDE SEQUENCE [LARGE SCALE GENOMIC DNA]</scope>
    <source>
        <strain evidence="19 20">SE8</strain>
    </source>
</reference>
<dbReference type="InterPro" id="IPR015807">
    <property type="entry name" value="His-tRNA-ligase"/>
</dbReference>
<evidence type="ECO:0000256" key="1">
    <source>
        <dbReference type="ARBA" id="ARBA00004496"/>
    </source>
</evidence>
<dbReference type="GO" id="GO:0004821">
    <property type="term" value="F:histidine-tRNA ligase activity"/>
    <property type="evidence" value="ECO:0007669"/>
    <property type="project" value="UniProtKB-EC"/>
</dbReference>
<evidence type="ECO:0000313" key="20">
    <source>
        <dbReference type="Proteomes" id="UP000010422"/>
    </source>
</evidence>
<gene>
    <name evidence="19" type="ORF">PNEJI1_001556</name>
</gene>
<dbReference type="EMBL" id="CAKM01000187">
    <property type="protein sequence ID" value="CCJ29485.1"/>
    <property type="molecule type" value="Genomic_DNA"/>
</dbReference>
<dbReference type="GO" id="GO:0006427">
    <property type="term" value="P:histidyl-tRNA aminoacylation"/>
    <property type="evidence" value="ECO:0007669"/>
    <property type="project" value="InterPro"/>
</dbReference>
<feature type="domain" description="Myosin motor" evidence="18">
    <location>
        <begin position="610"/>
        <end position="697"/>
    </location>
</feature>
<proteinExistence type="inferred from homology"/>
<dbReference type="InParanoid" id="L0PCY5"/>
<comment type="subcellular location">
    <subcellularLocation>
        <location evidence="1">Cytoplasm</location>
    </subcellularLocation>
</comment>
<dbReference type="GO" id="GO:0005524">
    <property type="term" value="F:ATP binding"/>
    <property type="evidence" value="ECO:0007669"/>
    <property type="project" value="UniProtKB-KW"/>
</dbReference>
<evidence type="ECO:0000256" key="14">
    <source>
        <dbReference type="ARBA" id="ARBA00058343"/>
    </source>
</evidence>
<dbReference type="PANTHER" id="PTHR11476">
    <property type="entry name" value="HISTIDYL-TRNA SYNTHETASE"/>
    <property type="match status" value="1"/>
</dbReference>
<dbReference type="NCBIfam" id="TIGR00442">
    <property type="entry name" value="hisS"/>
    <property type="match status" value="1"/>
</dbReference>
<sequence>MLVWRKREVWELKCKIFRISLIRAVSSFWSCCVSKNPGFKGVFLVNIGQNKDIELKKSVKERKMENISKKSVSEGILDAQEMIYENIEKMALSENNKKVKCEFNLKTPKGTKDWDGMDMTIRENMFFKIMKIFKRHGGIAIDTPVFELREILAGKYGEDSKLIYDLQDQGGELCSLRYDLTVPFARYLAMNPTIQHIKRYHIAKVYRRDQPAITKGRMREFYQCDFDIAGCYDSMLPDTEILKILIEILEELNISNYVIKLNHRKILDGIFDISGVPNDKFRIISSAIDKLDKLSWDSVKKEMVEEKGLDNLVADKVGDYIRNKGGKDLLEKLKSDELMGKHAIALEGIKDMEILYKYLEYLDIDSKVLFDLSLARGLDYYTGLIYEAVLEPCVLFDPSSLKRKSNLNKDQEDFTCIGSIAAGGRYDNLVGMFSSKKNGIPCVGVSIGVERIFSILKSRFFGRIIKTNSTEVYVIELGAGSKSNMVKERLQICKELWDSGINAQFLYKTRPKLRQQFEAAEKDNVPIAVIFGQEEIINDQIRIKILGLGDQSNKGELVQRKDMAVNRKNRPLDHSLHKQLGKYKHNIVNNLKNKDIKRKAVYEGTRKKGVGVDDLTLLSVINDESINDNLKKRFQNKEIYTYIGNVLISVNPFQDLGIYTNEVLQSYRGKNRLEEKPHVYAIAESAFYNMVSYKENQ</sequence>
<dbReference type="SUPFAM" id="SSF52954">
    <property type="entry name" value="Class II aaRS ABD-related"/>
    <property type="match status" value="1"/>
</dbReference>
<evidence type="ECO:0000256" key="16">
    <source>
        <dbReference type="PROSITE-ProRule" id="PRU00782"/>
    </source>
</evidence>
<evidence type="ECO:0000256" key="6">
    <source>
        <dbReference type="ARBA" id="ARBA00022741"/>
    </source>
</evidence>
<keyword evidence="5" id="KW-0436">Ligase</keyword>
<dbReference type="InterPro" id="IPR045864">
    <property type="entry name" value="aa-tRNA-synth_II/BPL/LPL"/>
</dbReference>
<keyword evidence="16" id="KW-0009">Actin-binding</keyword>
<dbReference type="AlphaFoldDB" id="L0PCY5"/>
<keyword evidence="4" id="KW-0963">Cytoplasm</keyword>
<dbReference type="PROSITE" id="PS51456">
    <property type="entry name" value="MYOSIN_MOTOR"/>
    <property type="match status" value="1"/>
</dbReference>
<evidence type="ECO:0000256" key="13">
    <source>
        <dbReference type="ARBA" id="ARBA00047639"/>
    </source>
</evidence>
<dbReference type="GO" id="GO:0032543">
    <property type="term" value="P:mitochondrial translation"/>
    <property type="evidence" value="ECO:0007669"/>
    <property type="project" value="TreeGrafter"/>
</dbReference>
<dbReference type="Gene3D" id="3.40.850.10">
    <property type="entry name" value="Kinesin motor domain"/>
    <property type="match status" value="1"/>
</dbReference>
<evidence type="ECO:0000256" key="3">
    <source>
        <dbReference type="ARBA" id="ARBA00012815"/>
    </source>
</evidence>
<evidence type="ECO:0000256" key="9">
    <source>
        <dbReference type="ARBA" id="ARBA00023123"/>
    </source>
</evidence>
<evidence type="ECO:0000256" key="2">
    <source>
        <dbReference type="ARBA" id="ARBA00008226"/>
    </source>
</evidence>
<comment type="function">
    <text evidence="14">Catalyzes the aminoacylation of histidyl-tRNA in both the cytoplasm and the mitochondrion.</text>
</comment>
<dbReference type="Pfam" id="PF13393">
    <property type="entry name" value="tRNA-synt_His"/>
    <property type="match status" value="1"/>
</dbReference>
<dbReference type="InterPro" id="IPR036961">
    <property type="entry name" value="Kinesin_motor_dom_sf"/>
</dbReference>
<dbReference type="Gene3D" id="3.30.930.10">
    <property type="entry name" value="Bira Bifunctional Protein, Domain 2"/>
    <property type="match status" value="1"/>
</dbReference>
<evidence type="ECO:0000256" key="10">
    <source>
        <dbReference type="ARBA" id="ARBA00023146"/>
    </source>
</evidence>
<keyword evidence="9 16" id="KW-0518">Myosin</keyword>
<dbReference type="InterPro" id="IPR036621">
    <property type="entry name" value="Anticodon-bd_dom_sf"/>
</dbReference>
<comment type="caution">
    <text evidence="19">The sequence shown here is derived from an EMBL/GenBank/DDBJ whole genome shotgun (WGS) entry which is preliminary data.</text>
</comment>
<dbReference type="GO" id="GO:0003723">
    <property type="term" value="F:RNA binding"/>
    <property type="evidence" value="ECO:0007669"/>
    <property type="project" value="TreeGrafter"/>
</dbReference>
<evidence type="ECO:0000256" key="11">
    <source>
        <dbReference type="ARBA" id="ARBA00023175"/>
    </source>
</evidence>
<dbReference type="InterPro" id="IPR001609">
    <property type="entry name" value="Myosin_head_motor_dom-like"/>
</dbReference>
<dbReference type="InterPro" id="IPR041715">
    <property type="entry name" value="HisRS-like_core"/>
</dbReference>
<comment type="similarity">
    <text evidence="2">Belongs to the class-II aminoacyl-tRNA synthetase family.</text>
</comment>
<keyword evidence="7" id="KW-0067">ATP-binding</keyword>
<keyword evidence="11" id="KW-0505">Motor protein</keyword>
<dbReference type="PANTHER" id="PTHR11476:SF7">
    <property type="entry name" value="HISTIDINE--TRNA LIGASE"/>
    <property type="match status" value="1"/>
</dbReference>
<dbReference type="GO" id="GO:0003774">
    <property type="term" value="F:cytoskeletal motor activity"/>
    <property type="evidence" value="ECO:0007669"/>
    <property type="project" value="InterPro"/>
</dbReference>
<dbReference type="GO" id="GO:0005739">
    <property type="term" value="C:mitochondrion"/>
    <property type="evidence" value="ECO:0007669"/>
    <property type="project" value="TreeGrafter"/>
</dbReference>
<organism evidence="20">
    <name type="scientific">Pneumocystis jirovecii</name>
    <name type="common">Human pneumocystis pneumonia agent</name>
    <dbReference type="NCBI Taxonomy" id="42068"/>
    <lineage>
        <taxon>Eukaryota</taxon>
        <taxon>Fungi</taxon>
        <taxon>Dikarya</taxon>
        <taxon>Ascomycota</taxon>
        <taxon>Taphrinomycotina</taxon>
        <taxon>Pneumocystomycetes</taxon>
        <taxon>Pneumocystaceae</taxon>
        <taxon>Pneumocystis</taxon>
    </lineage>
</organism>
<dbReference type="FunCoup" id="L0PCY5">
    <property type="interactions" value="422"/>
</dbReference>
<evidence type="ECO:0000256" key="15">
    <source>
        <dbReference type="ARBA" id="ARBA00067413"/>
    </source>
</evidence>
<dbReference type="VEuPathDB" id="FungiDB:PNEJI1_001556"/>
<dbReference type="GO" id="GO:0005829">
    <property type="term" value="C:cytosol"/>
    <property type="evidence" value="ECO:0007669"/>
    <property type="project" value="TreeGrafter"/>
</dbReference>
<comment type="similarity">
    <text evidence="16">Belongs to the TRAFAC class myosin-kinesin ATPase superfamily. Myosin family.</text>
</comment>
<dbReference type="InterPro" id="IPR006195">
    <property type="entry name" value="aa-tRNA-synth_II"/>
</dbReference>
<evidence type="ECO:0000256" key="4">
    <source>
        <dbReference type="ARBA" id="ARBA00022490"/>
    </source>
</evidence>
<evidence type="ECO:0000256" key="8">
    <source>
        <dbReference type="ARBA" id="ARBA00022917"/>
    </source>
</evidence>
<dbReference type="FunFam" id="3.30.930.10:FF:000021">
    <property type="entry name" value="Probable histidine--tRNA ligase, mitochondrial"/>
    <property type="match status" value="1"/>
</dbReference>
<comment type="caution">
    <text evidence="16">Lacks conserved residue(s) required for the propagation of feature annotation.</text>
</comment>
<keyword evidence="6" id="KW-0547">Nucleotide-binding</keyword>
<dbReference type="GO" id="GO:0031097">
    <property type="term" value="C:medial cortex"/>
    <property type="evidence" value="ECO:0007669"/>
    <property type="project" value="UniProtKB-ARBA"/>
</dbReference>
<feature type="domain" description="Aminoacyl-transfer RNA synthetases class-II family profile" evidence="17">
    <location>
        <begin position="110"/>
        <end position="618"/>
    </location>
</feature>
<dbReference type="FunFam" id="3.40.50.800:FF:000015">
    <property type="entry name" value="Histidyl-tRNA synthetase, mitochondrial"/>
    <property type="match status" value="1"/>
</dbReference>
<dbReference type="InterPro" id="IPR004154">
    <property type="entry name" value="Anticodon-bd"/>
</dbReference>
<comment type="catalytic activity">
    <reaction evidence="13">
        <text>tRNA(His) + L-histidine + ATP = L-histidyl-tRNA(His) + AMP + diphosphate + H(+)</text>
        <dbReference type="Rhea" id="RHEA:17313"/>
        <dbReference type="Rhea" id="RHEA-COMP:9665"/>
        <dbReference type="Rhea" id="RHEA-COMP:9689"/>
        <dbReference type="ChEBI" id="CHEBI:15378"/>
        <dbReference type="ChEBI" id="CHEBI:30616"/>
        <dbReference type="ChEBI" id="CHEBI:33019"/>
        <dbReference type="ChEBI" id="CHEBI:57595"/>
        <dbReference type="ChEBI" id="CHEBI:78442"/>
        <dbReference type="ChEBI" id="CHEBI:78527"/>
        <dbReference type="ChEBI" id="CHEBI:456215"/>
        <dbReference type="EC" id="6.1.1.21"/>
    </reaction>
</comment>
<dbReference type="PROSITE" id="PS50862">
    <property type="entry name" value="AA_TRNA_LIGASE_II"/>
    <property type="match status" value="1"/>
</dbReference>
<dbReference type="SUPFAM" id="SSF55681">
    <property type="entry name" value="Class II aaRS and biotin synthetases"/>
    <property type="match status" value="1"/>
</dbReference>
<accession>L0PCY5</accession>
<dbReference type="SUPFAM" id="SSF52540">
    <property type="entry name" value="P-loop containing nucleoside triphosphate hydrolases"/>
    <property type="match status" value="1"/>
</dbReference>
<dbReference type="GO" id="GO:0030864">
    <property type="term" value="C:cortical actin cytoskeleton"/>
    <property type="evidence" value="ECO:0007669"/>
    <property type="project" value="UniProtKB-ARBA"/>
</dbReference>
<dbReference type="GO" id="GO:0003779">
    <property type="term" value="F:actin binding"/>
    <property type="evidence" value="ECO:0007669"/>
    <property type="project" value="UniProtKB-KW"/>
</dbReference>
<evidence type="ECO:0000259" key="18">
    <source>
        <dbReference type="PROSITE" id="PS51456"/>
    </source>
</evidence>
<dbReference type="InterPro" id="IPR027417">
    <property type="entry name" value="P-loop_NTPase"/>
</dbReference>
<dbReference type="STRING" id="1209962.L0PCY5"/>
<dbReference type="Gene3D" id="3.40.50.800">
    <property type="entry name" value="Anticodon-binding domain"/>
    <property type="match status" value="1"/>
</dbReference>
<evidence type="ECO:0000259" key="17">
    <source>
        <dbReference type="PROSITE" id="PS50862"/>
    </source>
</evidence>
<evidence type="ECO:0000256" key="5">
    <source>
        <dbReference type="ARBA" id="ARBA00022598"/>
    </source>
</evidence>
<evidence type="ECO:0000313" key="19">
    <source>
        <dbReference type="EMBL" id="CCJ29485.1"/>
    </source>
</evidence>